<dbReference type="CDD" id="cd13326">
    <property type="entry name" value="PH_CNK_insect-like"/>
    <property type="match status" value="1"/>
</dbReference>
<dbReference type="Gene3D" id="2.30.29.30">
    <property type="entry name" value="Pleckstrin-homology domain (PH domain)/Phosphotyrosine-binding domain (PTB)"/>
    <property type="match status" value="1"/>
</dbReference>
<reference evidence="4" key="1">
    <citation type="journal article" date="2023" name="Insect Mol. Biol.">
        <title>Genome sequencing provides insights into the evolution of gene families encoding plant cell wall-degrading enzymes in longhorned beetles.</title>
        <authorList>
            <person name="Shin N.R."/>
            <person name="Okamura Y."/>
            <person name="Kirsch R."/>
            <person name="Pauchet Y."/>
        </authorList>
    </citation>
    <scope>NUCLEOTIDE SEQUENCE</scope>
    <source>
        <strain evidence="4">AMC_N1</strain>
    </source>
</reference>
<dbReference type="PANTHER" id="PTHR12844:SF42">
    <property type="entry name" value="CONNECTOR ENHANCER OF KSR PROTEIN CNK"/>
    <property type="match status" value="1"/>
</dbReference>
<sequence length="1313" mass="148014">MADHIIQEIMDPMILQPASLDLATLKKKEQELGFFILPNNHAIHQIADIKYGSPAHGSSKIEEGDEIVQVNYQTVVGWQRKKVMILLQESPPEIVLTLKKRPRHTKVYGQIYMKPYRLPSRKRSNQNWSTRWNDSLPSPRLLPILDLPPITISKAEEVIETVDIETELSSSDSEPPDSPLDVSGRMYPLKPRPILQRRNTITGATPTNKRPYPSIEQYWDFIKTKSTNTHCSSYNINSTAQFEEDSKILRDKSFSCNVGLDLSPRPTTVIGLTHRNSTSHKKSFKEKSGKKRVNFEEKNDTVESKKENTEELAGILEPSNLNEEKSVSINSLASLNNENISFIDEGRELTDRTSMTLDWQKEIVEELIDAIKMKPIEEKPEQNVEKVDNVTSTVIKDPILASINIHSIIKKFDEQEQDTFSKPRILPRAQAKKPPEVPQKPEGKVKPVVPPRSATTKLRGRLDKSHSTPAYDLTEDENEKTENILVLEKIKSPEKLPDVIPEIIKEPEISPFTENPLKLGIPLKPIPKIVEPLEEIKNKDVPPKPPPRNFIEVSKPAYPSDSPKPTNLVELSKSSTVPSKSIFEFPDPKKSEHVRQSSIHSIDMSQGSNKVTEQQTISGHDDKLPPKFFDPKLVSTPIVKSKMDFSEADTLAYKITPSYEIQKSTSETKISPTNSIVKAMISSKTKSAKKKNTLTAKRRRVTVNDLSPADIQGYLYQRLRGKHNQNVHWEKRWFVLLGNFLYGFKSKEDPKAACLIFLSGFTVAVASEVKSRSNAFKVYHTGTVFYFSADDPDALQSWIDLIRTATLHNETSKTQETSLYSETDESDTEKSKAPTEKTDSLKKFGSLKKFTSKKSTTDTAHSGSTSLDRKWFFNKSSSQPKSPYRVTTGNFTSHVPLFSPPNLAQSQNVSVPNLSTESSKGDQGPNGKNKGKPINYIHASNPSFRATSLAGFMTLEELMIRQTEERKMNPHHLVEEVTKNLHLIKPDVVYGEIPIRPKNVEDSSEVSSSTTKISHVRSASSSEKNDMGSSCFGKRLGSLEKNHNKSDEFENKTATYPKITKGYEQKVNRSLPRAHKIQESYTHYDEYDDDQHKPQYASDRNLPSKFAQNRALDDIMYHGTPKKPHKIKKQHSFSSADKKSKSNPYSGKIQDSASSKVKLKSAIQYTPMSLPLTQDPKSKPKFAFELNLDEKSQRSGKLKQMFGKSDGKKEKTFLGSPKLHRAIFRKHNSGSDLSWPASNLTQVSNSYGFNFAEHLFSGEFSIGELEPFSISISPHADYPGLEYPPVFEPETYSLANPQSSLNILRKQGKSNTP</sequence>
<feature type="region of interest" description="Disordered" evidence="1">
    <location>
        <begin position="813"/>
        <end position="838"/>
    </location>
</feature>
<protein>
    <submittedName>
        <fullName evidence="4">Uncharacterized protein</fullName>
    </submittedName>
</protein>
<feature type="region of interest" description="Disordered" evidence="1">
    <location>
        <begin position="1117"/>
        <end position="1153"/>
    </location>
</feature>
<dbReference type="InterPro" id="IPR011993">
    <property type="entry name" value="PH-like_dom_sf"/>
</dbReference>
<feature type="compositionally biased region" description="Polar residues" evidence="1">
    <location>
        <begin position="1142"/>
        <end position="1153"/>
    </location>
</feature>
<dbReference type="InterPro" id="IPR051566">
    <property type="entry name" value="CNKSR"/>
</dbReference>
<dbReference type="InterPro" id="IPR001849">
    <property type="entry name" value="PH_domain"/>
</dbReference>
<dbReference type="SMART" id="SM00228">
    <property type="entry name" value="PDZ"/>
    <property type="match status" value="1"/>
</dbReference>
<feature type="region of interest" description="Disordered" evidence="1">
    <location>
        <begin position="1083"/>
        <end position="1102"/>
    </location>
</feature>
<evidence type="ECO:0000259" key="2">
    <source>
        <dbReference type="PROSITE" id="PS50003"/>
    </source>
</evidence>
<dbReference type="PANTHER" id="PTHR12844">
    <property type="entry name" value="CONNECTOR ENCHANCER OF KINASE SUPPRESSOR OF RAS"/>
    <property type="match status" value="1"/>
</dbReference>
<feature type="region of interest" description="Disordered" evidence="1">
    <location>
        <begin position="897"/>
        <end position="933"/>
    </location>
</feature>
<feature type="region of interest" description="Disordered" evidence="1">
    <location>
        <begin position="419"/>
        <end position="476"/>
    </location>
</feature>
<feature type="region of interest" description="Disordered" evidence="1">
    <location>
        <begin position="1001"/>
        <end position="1031"/>
    </location>
</feature>
<feature type="domain" description="PH" evidence="2">
    <location>
        <begin position="708"/>
        <end position="807"/>
    </location>
</feature>
<feature type="region of interest" description="Disordered" evidence="1">
    <location>
        <begin position="164"/>
        <end position="187"/>
    </location>
</feature>
<evidence type="ECO:0000313" key="4">
    <source>
        <dbReference type="EMBL" id="KAJ8946682.1"/>
    </source>
</evidence>
<feature type="compositionally biased region" description="Basic and acidic residues" evidence="1">
    <location>
        <begin position="828"/>
        <end position="838"/>
    </location>
</feature>
<feature type="compositionally biased region" description="Basic and acidic residues" evidence="1">
    <location>
        <begin position="586"/>
        <end position="595"/>
    </location>
</feature>
<dbReference type="SUPFAM" id="SSF50156">
    <property type="entry name" value="PDZ domain-like"/>
    <property type="match status" value="1"/>
</dbReference>
<dbReference type="PROSITE" id="PS50003">
    <property type="entry name" value="PH_DOMAIN"/>
    <property type="match status" value="1"/>
</dbReference>
<dbReference type="Gene3D" id="2.30.42.10">
    <property type="match status" value="1"/>
</dbReference>
<dbReference type="FunFam" id="2.30.42.10:FF:000060">
    <property type="entry name" value="Connector enhancer of kinase suppressor of Ras 2"/>
    <property type="match status" value="1"/>
</dbReference>
<feature type="region of interest" description="Disordered" evidence="1">
    <location>
        <begin position="537"/>
        <end position="624"/>
    </location>
</feature>
<keyword evidence="5" id="KW-1185">Reference proteome</keyword>
<dbReference type="InterPro" id="IPR001478">
    <property type="entry name" value="PDZ"/>
</dbReference>
<evidence type="ECO:0000259" key="3">
    <source>
        <dbReference type="PROSITE" id="PS50106"/>
    </source>
</evidence>
<feature type="domain" description="PDZ" evidence="3">
    <location>
        <begin position="22"/>
        <end position="102"/>
    </location>
</feature>
<dbReference type="Pfam" id="PF00595">
    <property type="entry name" value="PDZ"/>
    <property type="match status" value="1"/>
</dbReference>
<name>A0AAV8Y693_9CUCU</name>
<dbReference type="CDD" id="cd06748">
    <property type="entry name" value="PDZ_CNK1_2_3-like"/>
    <property type="match status" value="1"/>
</dbReference>
<dbReference type="InterPro" id="IPR036034">
    <property type="entry name" value="PDZ_sf"/>
</dbReference>
<comment type="caution">
    <text evidence="4">The sequence shown here is derived from an EMBL/GenBank/DDBJ whole genome shotgun (WGS) entry which is preliminary data.</text>
</comment>
<dbReference type="EMBL" id="JAPWTK010000180">
    <property type="protein sequence ID" value="KAJ8946682.1"/>
    <property type="molecule type" value="Genomic_DNA"/>
</dbReference>
<evidence type="ECO:0000313" key="5">
    <source>
        <dbReference type="Proteomes" id="UP001162162"/>
    </source>
</evidence>
<proteinExistence type="predicted"/>
<feature type="compositionally biased region" description="Basic and acidic residues" evidence="1">
    <location>
        <begin position="1083"/>
        <end position="1093"/>
    </location>
</feature>
<gene>
    <name evidence="4" type="ORF">NQ318_019997</name>
</gene>
<dbReference type="Pfam" id="PF00169">
    <property type="entry name" value="PH"/>
    <property type="match status" value="1"/>
</dbReference>
<feature type="compositionally biased region" description="Basic residues" evidence="1">
    <location>
        <begin position="1120"/>
        <end position="1131"/>
    </location>
</feature>
<dbReference type="SMART" id="SM00233">
    <property type="entry name" value="PH"/>
    <property type="match status" value="1"/>
</dbReference>
<feature type="compositionally biased region" description="Basic and acidic residues" evidence="1">
    <location>
        <begin position="433"/>
        <end position="445"/>
    </location>
</feature>
<dbReference type="PROSITE" id="PS50106">
    <property type="entry name" value="PDZ"/>
    <property type="match status" value="1"/>
</dbReference>
<feature type="compositionally biased region" description="Polar residues" evidence="1">
    <location>
        <begin position="596"/>
        <end position="618"/>
    </location>
</feature>
<dbReference type="Proteomes" id="UP001162162">
    <property type="component" value="Unassembled WGS sequence"/>
</dbReference>
<dbReference type="SUPFAM" id="SSF50729">
    <property type="entry name" value="PH domain-like"/>
    <property type="match status" value="1"/>
</dbReference>
<feature type="compositionally biased region" description="Polar residues" evidence="1">
    <location>
        <begin position="902"/>
        <end position="918"/>
    </location>
</feature>
<organism evidence="4 5">
    <name type="scientific">Aromia moschata</name>
    <dbReference type="NCBI Taxonomy" id="1265417"/>
    <lineage>
        <taxon>Eukaryota</taxon>
        <taxon>Metazoa</taxon>
        <taxon>Ecdysozoa</taxon>
        <taxon>Arthropoda</taxon>
        <taxon>Hexapoda</taxon>
        <taxon>Insecta</taxon>
        <taxon>Pterygota</taxon>
        <taxon>Neoptera</taxon>
        <taxon>Endopterygota</taxon>
        <taxon>Coleoptera</taxon>
        <taxon>Polyphaga</taxon>
        <taxon>Cucujiformia</taxon>
        <taxon>Chrysomeloidea</taxon>
        <taxon>Cerambycidae</taxon>
        <taxon>Cerambycinae</taxon>
        <taxon>Callichromatini</taxon>
        <taxon>Aromia</taxon>
    </lineage>
</organism>
<evidence type="ECO:0000256" key="1">
    <source>
        <dbReference type="SAM" id="MobiDB-lite"/>
    </source>
</evidence>
<accession>A0AAV8Y693</accession>